<reference evidence="1" key="2">
    <citation type="submission" date="2021-08" db="EMBL/GenBank/DDBJ databases">
        <authorList>
            <person name="Tani A."/>
            <person name="Ola A."/>
            <person name="Ogura Y."/>
            <person name="Katsura K."/>
            <person name="Hayashi T."/>
        </authorList>
    </citation>
    <scope>NUCLEOTIDE SEQUENCE</scope>
    <source>
        <strain evidence="1">KCTC 52305</strain>
    </source>
</reference>
<gene>
    <name evidence="1" type="ORF">OPKNFCMD_5477</name>
</gene>
<proteinExistence type="predicted"/>
<keyword evidence="2" id="KW-1185">Reference proteome</keyword>
<accession>A0ABQ4R4U4</accession>
<organism evidence="1 2">
    <name type="scientific">Methylobacterium crusticola</name>
    <dbReference type="NCBI Taxonomy" id="1697972"/>
    <lineage>
        <taxon>Bacteria</taxon>
        <taxon>Pseudomonadati</taxon>
        <taxon>Pseudomonadota</taxon>
        <taxon>Alphaproteobacteria</taxon>
        <taxon>Hyphomicrobiales</taxon>
        <taxon>Methylobacteriaceae</taxon>
        <taxon>Methylobacterium</taxon>
    </lineage>
</organism>
<dbReference type="EMBL" id="BPQH01000021">
    <property type="protein sequence ID" value="GJD52711.1"/>
    <property type="molecule type" value="Genomic_DNA"/>
</dbReference>
<dbReference type="Proteomes" id="UP001055167">
    <property type="component" value="Unassembled WGS sequence"/>
</dbReference>
<comment type="caution">
    <text evidence="1">The sequence shown here is derived from an EMBL/GenBank/DDBJ whole genome shotgun (WGS) entry which is preliminary data.</text>
</comment>
<name>A0ABQ4R4U4_9HYPH</name>
<evidence type="ECO:0000313" key="1">
    <source>
        <dbReference type="EMBL" id="GJD52711.1"/>
    </source>
</evidence>
<evidence type="ECO:0000313" key="2">
    <source>
        <dbReference type="Proteomes" id="UP001055167"/>
    </source>
</evidence>
<reference evidence="1" key="1">
    <citation type="journal article" date="2021" name="Front. Microbiol.">
        <title>Comprehensive Comparative Genomics and Phenotyping of Methylobacterium Species.</title>
        <authorList>
            <person name="Alessa O."/>
            <person name="Ogura Y."/>
            <person name="Fujitani Y."/>
            <person name="Takami H."/>
            <person name="Hayashi T."/>
            <person name="Sahin N."/>
            <person name="Tani A."/>
        </authorList>
    </citation>
    <scope>NUCLEOTIDE SEQUENCE</scope>
    <source>
        <strain evidence="1">KCTC 52305</strain>
    </source>
</reference>
<protein>
    <submittedName>
        <fullName evidence="1">Uncharacterized protein</fullName>
    </submittedName>
</protein>
<sequence>MPAMLFTTFLALTVLVALAMAAVVAVVVWVDRP</sequence>